<feature type="coiled-coil region" evidence="1">
    <location>
        <begin position="240"/>
        <end position="274"/>
    </location>
</feature>
<evidence type="ECO:0000256" key="1">
    <source>
        <dbReference type="SAM" id="Coils"/>
    </source>
</evidence>
<evidence type="ECO:0000313" key="2">
    <source>
        <dbReference type="EMBL" id="MFC0813357.1"/>
    </source>
</evidence>
<keyword evidence="1" id="KW-0175">Coiled coil</keyword>
<evidence type="ECO:0000313" key="3">
    <source>
        <dbReference type="Proteomes" id="UP001589920"/>
    </source>
</evidence>
<dbReference type="Pfam" id="PF01076">
    <property type="entry name" value="Mob_Pre"/>
    <property type="match status" value="1"/>
</dbReference>
<sequence>MLMTHSFVPANDPRRSNPRAASIRLETRNASRLYYQRGHDLRKGKLPGYVHPERLDLNRVLIPYPRVCEVRDICKERRSQRETERAMSRTVSIAMTGIVTFGSEAAVMFDRLSPAQQDAAFRDLVQAAADRLNTSVSGLTVHLDETTIHAHFELVGYTHDGHPLSQRTRPGIFSELQDLTAEIMNRHCPGIERGRRYGERLAKGAEFREVLHRSVKQLHHDLPYDLAEAAAEVAAGRELVQRLEGDAAALKARVAAVRDELAALEPRLAELRAEVAANEDRVDEMDGYLAKAQTDLEKASVDAARRAQVAKRIRTYAKRLADRNAELQTTQAALAEVISRMEATRASHEADLVTLRAVRANMLRDAKAEAVALQDQRAAKAEAVAAMEAAGAAEATARTEAARLARESNAAAEQSARKAAAEITQAAQAEADRITLAAKEQAETIIATATAKFSHALRTLERIAVEAEAGTLRVDNAGAPVGSTPGLFDTASRPLRQLAARLGKVVMSISGALRSARRDEEVAAVARLEAEEARKRYRRGLELQKIFREAAVAHLELLDRQMDALRDKATGEITDPVMARFFTRIRAGVEAMIEEQNKVGIEPGPSATL</sequence>
<protein>
    <submittedName>
        <fullName evidence="2">Plasmid recombination protein</fullName>
    </submittedName>
</protein>
<organism evidence="2 3">
    <name type="scientific">Paracoccus panacisoli</name>
    <dbReference type="NCBI Taxonomy" id="1510163"/>
    <lineage>
        <taxon>Bacteria</taxon>
        <taxon>Pseudomonadati</taxon>
        <taxon>Pseudomonadota</taxon>
        <taxon>Alphaproteobacteria</taxon>
        <taxon>Rhodobacterales</taxon>
        <taxon>Paracoccaceae</taxon>
        <taxon>Paracoccus</taxon>
    </lineage>
</organism>
<dbReference type="Proteomes" id="UP001589920">
    <property type="component" value="Unassembled WGS sequence"/>
</dbReference>
<gene>
    <name evidence="2" type="ORF">ACFHYO_14735</name>
</gene>
<dbReference type="RefSeq" id="WP_394321383.1">
    <property type="nucleotide sequence ID" value="NZ_JBHMQU010000083.1"/>
</dbReference>
<keyword evidence="3" id="KW-1185">Reference proteome</keyword>
<dbReference type="Gene3D" id="1.20.5.340">
    <property type="match status" value="1"/>
</dbReference>
<dbReference type="CDD" id="cd17242">
    <property type="entry name" value="MobM_relaxase"/>
    <property type="match status" value="1"/>
</dbReference>
<dbReference type="InterPro" id="IPR001668">
    <property type="entry name" value="Mob_Pre"/>
</dbReference>
<dbReference type="EMBL" id="JBHMQU010000083">
    <property type="protein sequence ID" value="MFC0813357.1"/>
    <property type="molecule type" value="Genomic_DNA"/>
</dbReference>
<proteinExistence type="predicted"/>
<accession>A0ABV6T7V2</accession>
<reference evidence="2 3" key="1">
    <citation type="submission" date="2024-09" db="EMBL/GenBank/DDBJ databases">
        <authorList>
            <person name="Sun Q."/>
            <person name="Mori K."/>
        </authorList>
    </citation>
    <scope>NUCLEOTIDE SEQUENCE [LARGE SCALE GENOMIC DNA]</scope>
    <source>
        <strain evidence="2 3">KCTC 42086</strain>
    </source>
</reference>
<comment type="caution">
    <text evidence="2">The sequence shown here is derived from an EMBL/GenBank/DDBJ whole genome shotgun (WGS) entry which is preliminary data.</text>
</comment>
<dbReference type="Gene3D" id="3.30.930.30">
    <property type="match status" value="1"/>
</dbReference>
<name>A0ABV6T7V2_9RHOB</name>